<evidence type="ECO:0000313" key="4">
    <source>
        <dbReference type="EMBL" id="RRT53894.1"/>
    </source>
</evidence>
<dbReference type="Gene3D" id="2.60.40.2310">
    <property type="match status" value="1"/>
</dbReference>
<dbReference type="AlphaFoldDB" id="A0A426YQB0"/>
<comment type="similarity">
    <text evidence="1">Belongs to the peptidase S8 family.</text>
</comment>
<comment type="caution">
    <text evidence="4">The sequence shown here is derived from an EMBL/GenBank/DDBJ whole genome shotgun (WGS) entry which is preliminary data.</text>
</comment>
<dbReference type="Gene3D" id="3.40.50.200">
    <property type="entry name" value="Peptidase S8/S53 domain"/>
    <property type="match status" value="1"/>
</dbReference>
<protein>
    <recommendedName>
        <fullName evidence="3">Subtilisin-like protease fibronectin type-III domain-containing protein</fullName>
    </recommendedName>
</protein>
<dbReference type="Proteomes" id="UP000287651">
    <property type="component" value="Unassembled WGS sequence"/>
</dbReference>
<reference evidence="4 5" key="1">
    <citation type="journal article" date="2014" name="Agronomy (Basel)">
        <title>A Draft Genome Sequence for Ensete ventricosum, the Drought-Tolerant Tree Against Hunger.</title>
        <authorList>
            <person name="Harrison J."/>
            <person name="Moore K.A."/>
            <person name="Paszkiewicz K."/>
            <person name="Jones T."/>
            <person name="Grant M."/>
            <person name="Ambacheew D."/>
            <person name="Muzemil S."/>
            <person name="Studholme D.J."/>
        </authorList>
    </citation>
    <scope>NUCLEOTIDE SEQUENCE [LARGE SCALE GENOMIC DNA]</scope>
</reference>
<evidence type="ECO:0000259" key="3">
    <source>
        <dbReference type="Pfam" id="PF17766"/>
    </source>
</evidence>
<dbReference type="PANTHER" id="PTHR10795">
    <property type="entry name" value="PROPROTEIN CONVERTASE SUBTILISIN/KEXIN"/>
    <property type="match status" value="1"/>
</dbReference>
<keyword evidence="2" id="KW-0732">Signal</keyword>
<sequence length="244" mass="27388">MAARTRDNTRTPMKDANREKAIPFDYGAGHVRPNRAMDPGLVYDITVTDYVHFLCSRGYNASSMAHFVGKRYACPSKTMRAEDLNYPSIAVPNLQKSFTVARTVRNVGTPGKYNVTIKAPFGIDVSVKPQTLEFAKVGEEKTFRVRLRSRSESVGVGYVFGGLTWTDGKHYVRSPLVVNAWEKNLNPEAATNVFCSVLEGGNDVMAMLSEHDEDLIITESSQLKIRATFHIPDDFDLRLLFRFK</sequence>
<dbReference type="InterPro" id="IPR045051">
    <property type="entry name" value="SBT"/>
</dbReference>
<name>A0A426YQB0_ENSVE</name>
<dbReference type="GO" id="GO:0006508">
    <property type="term" value="P:proteolysis"/>
    <property type="evidence" value="ECO:0007669"/>
    <property type="project" value="InterPro"/>
</dbReference>
<accession>A0A426YQB0</accession>
<dbReference type="InterPro" id="IPR041469">
    <property type="entry name" value="Subtilisin-like_FN3"/>
</dbReference>
<dbReference type="InterPro" id="IPR036852">
    <property type="entry name" value="Peptidase_S8/S53_dom_sf"/>
</dbReference>
<dbReference type="FunFam" id="2.60.40.2310:FF:000002">
    <property type="entry name" value="p69E protein-like"/>
    <property type="match status" value="1"/>
</dbReference>
<evidence type="ECO:0000256" key="1">
    <source>
        <dbReference type="ARBA" id="ARBA00011073"/>
    </source>
</evidence>
<evidence type="ECO:0000313" key="5">
    <source>
        <dbReference type="Proteomes" id="UP000287651"/>
    </source>
</evidence>
<dbReference type="EMBL" id="AMZH03010884">
    <property type="protein sequence ID" value="RRT53894.1"/>
    <property type="molecule type" value="Genomic_DNA"/>
</dbReference>
<organism evidence="4 5">
    <name type="scientific">Ensete ventricosum</name>
    <name type="common">Abyssinian banana</name>
    <name type="synonym">Musa ensete</name>
    <dbReference type="NCBI Taxonomy" id="4639"/>
    <lineage>
        <taxon>Eukaryota</taxon>
        <taxon>Viridiplantae</taxon>
        <taxon>Streptophyta</taxon>
        <taxon>Embryophyta</taxon>
        <taxon>Tracheophyta</taxon>
        <taxon>Spermatophyta</taxon>
        <taxon>Magnoliopsida</taxon>
        <taxon>Liliopsida</taxon>
        <taxon>Zingiberales</taxon>
        <taxon>Musaceae</taxon>
        <taxon>Ensete</taxon>
    </lineage>
</organism>
<dbReference type="Pfam" id="PF17766">
    <property type="entry name" value="fn3_6"/>
    <property type="match status" value="1"/>
</dbReference>
<evidence type="ECO:0000256" key="2">
    <source>
        <dbReference type="ARBA" id="ARBA00022729"/>
    </source>
</evidence>
<feature type="domain" description="Subtilisin-like protease fibronectin type-III" evidence="3">
    <location>
        <begin position="83"/>
        <end position="178"/>
    </location>
</feature>
<gene>
    <name evidence="4" type="ORF">B296_00018060</name>
</gene>
<proteinExistence type="inferred from homology"/>
<dbReference type="GO" id="GO:0004252">
    <property type="term" value="F:serine-type endopeptidase activity"/>
    <property type="evidence" value="ECO:0007669"/>
    <property type="project" value="InterPro"/>
</dbReference>